<dbReference type="EMBL" id="ML996082">
    <property type="protein sequence ID" value="KAF2156356.1"/>
    <property type="molecule type" value="Genomic_DNA"/>
</dbReference>
<dbReference type="SUPFAM" id="SSF52743">
    <property type="entry name" value="Subtilisin-like"/>
    <property type="match status" value="1"/>
</dbReference>
<dbReference type="InterPro" id="IPR023827">
    <property type="entry name" value="Peptidase_S8_Asp-AS"/>
</dbReference>
<dbReference type="PANTHER" id="PTHR43806:SF58">
    <property type="entry name" value="ALKALINE PROTEASE 1-RELATED"/>
    <property type="match status" value="1"/>
</dbReference>
<protein>
    <submittedName>
        <fullName evidence="7">Alkaline protease</fullName>
    </submittedName>
</protein>
<dbReference type="PANTHER" id="PTHR43806">
    <property type="entry name" value="PEPTIDASE S8"/>
    <property type="match status" value="1"/>
</dbReference>
<dbReference type="InterPro" id="IPR015500">
    <property type="entry name" value="Peptidase_S8_subtilisin-rel"/>
</dbReference>
<dbReference type="GO" id="GO:0004252">
    <property type="term" value="F:serine-type endopeptidase activity"/>
    <property type="evidence" value="ECO:0007669"/>
    <property type="project" value="UniProtKB-UniRule"/>
</dbReference>
<evidence type="ECO:0000256" key="3">
    <source>
        <dbReference type="ARBA" id="ARBA00022801"/>
    </source>
</evidence>
<evidence type="ECO:0000256" key="5">
    <source>
        <dbReference type="PROSITE-ProRule" id="PRU01240"/>
    </source>
</evidence>
<evidence type="ECO:0000313" key="7">
    <source>
        <dbReference type="EMBL" id="KAF2156356.1"/>
    </source>
</evidence>
<evidence type="ECO:0000256" key="2">
    <source>
        <dbReference type="ARBA" id="ARBA00022670"/>
    </source>
</evidence>
<dbReference type="GO" id="GO:0006508">
    <property type="term" value="P:proteolysis"/>
    <property type="evidence" value="ECO:0007669"/>
    <property type="project" value="UniProtKB-KW"/>
</dbReference>
<keyword evidence="4 5" id="KW-0720">Serine protease</keyword>
<keyword evidence="3 5" id="KW-0378">Hydrolase</keyword>
<comment type="similarity">
    <text evidence="1 5">Belongs to the peptidase S8 family.</text>
</comment>
<dbReference type="PRINTS" id="PR00723">
    <property type="entry name" value="SUBTILISIN"/>
</dbReference>
<organism evidence="7 8">
    <name type="scientific">Myriangium duriaei CBS 260.36</name>
    <dbReference type="NCBI Taxonomy" id="1168546"/>
    <lineage>
        <taxon>Eukaryota</taxon>
        <taxon>Fungi</taxon>
        <taxon>Dikarya</taxon>
        <taxon>Ascomycota</taxon>
        <taxon>Pezizomycotina</taxon>
        <taxon>Dothideomycetes</taxon>
        <taxon>Dothideomycetidae</taxon>
        <taxon>Myriangiales</taxon>
        <taxon>Myriangiaceae</taxon>
        <taxon>Myriangium</taxon>
    </lineage>
</organism>
<comment type="caution">
    <text evidence="7">The sequence shown here is derived from an EMBL/GenBank/DDBJ whole genome shotgun (WGS) entry which is preliminary data.</text>
</comment>
<dbReference type="PROSITE" id="PS00136">
    <property type="entry name" value="SUBTILASE_ASP"/>
    <property type="match status" value="1"/>
</dbReference>
<dbReference type="OrthoDB" id="206201at2759"/>
<evidence type="ECO:0000313" key="8">
    <source>
        <dbReference type="Proteomes" id="UP000799439"/>
    </source>
</evidence>
<evidence type="ECO:0000256" key="1">
    <source>
        <dbReference type="ARBA" id="ARBA00011073"/>
    </source>
</evidence>
<dbReference type="PROSITE" id="PS51892">
    <property type="entry name" value="SUBTILASE"/>
    <property type="match status" value="1"/>
</dbReference>
<evidence type="ECO:0000259" key="6">
    <source>
        <dbReference type="Pfam" id="PF00082"/>
    </source>
</evidence>
<proteinExistence type="inferred from homology"/>
<dbReference type="CDD" id="cd04077">
    <property type="entry name" value="Peptidases_S8_PCSK9_ProteinaseK_like"/>
    <property type="match status" value="1"/>
</dbReference>
<dbReference type="PROSITE" id="PS00137">
    <property type="entry name" value="SUBTILASE_HIS"/>
    <property type="match status" value="1"/>
</dbReference>
<name>A0A9P4MR95_9PEZI</name>
<dbReference type="Pfam" id="PF00082">
    <property type="entry name" value="Peptidase_S8"/>
    <property type="match status" value="1"/>
</dbReference>
<feature type="domain" description="Peptidase S8/S53" evidence="6">
    <location>
        <begin position="103"/>
        <end position="317"/>
    </location>
</feature>
<dbReference type="InterPro" id="IPR036852">
    <property type="entry name" value="Peptidase_S8/S53_dom_sf"/>
</dbReference>
<evidence type="ECO:0000256" key="4">
    <source>
        <dbReference type="ARBA" id="ARBA00022825"/>
    </source>
</evidence>
<dbReference type="InterPro" id="IPR022398">
    <property type="entry name" value="Peptidase_S8_His-AS"/>
</dbReference>
<dbReference type="InterPro" id="IPR050131">
    <property type="entry name" value="Peptidase_S8_subtilisin-like"/>
</dbReference>
<sequence>MIEHIQYLRPFVQKVDNRSTEDFHGISHRFEFSGLQAYAGQFDGSIVGYLENHSDVDLIQSDFVSCPASLIKQERAGFALDLISHRSGRFTSQYLYDNSAGEGTYAYVIDSGIFIDHADLEGRASLGYNAVPDTTFQDSTGHGTHIAGIIGSKTYGVAKKCNLIAVKVLEGEKTNNAILLDGILWAIKDVVRKGRQATAVINVSVTGEHNPIIDRFVDKAFARGVSIVAAAGNSDVKASTMSPGSADGALTVAATNLMRERGRFSNYGRCVNMFAPGVGITSTSIGNRYATQMRTGTSQAAAYVAGLILYHKRLHALPDARTTMTHIMQLALRGVVRNSKASGNLFAYNGSGG</sequence>
<reference evidence="7" key="1">
    <citation type="journal article" date="2020" name="Stud. Mycol.">
        <title>101 Dothideomycetes genomes: a test case for predicting lifestyles and emergence of pathogens.</title>
        <authorList>
            <person name="Haridas S."/>
            <person name="Albert R."/>
            <person name="Binder M."/>
            <person name="Bloem J."/>
            <person name="Labutti K."/>
            <person name="Salamov A."/>
            <person name="Andreopoulos B."/>
            <person name="Baker S."/>
            <person name="Barry K."/>
            <person name="Bills G."/>
            <person name="Bluhm B."/>
            <person name="Cannon C."/>
            <person name="Castanera R."/>
            <person name="Culley D."/>
            <person name="Daum C."/>
            <person name="Ezra D."/>
            <person name="Gonzalez J."/>
            <person name="Henrissat B."/>
            <person name="Kuo A."/>
            <person name="Liang C."/>
            <person name="Lipzen A."/>
            <person name="Lutzoni F."/>
            <person name="Magnuson J."/>
            <person name="Mondo S."/>
            <person name="Nolan M."/>
            <person name="Ohm R."/>
            <person name="Pangilinan J."/>
            <person name="Park H.-J."/>
            <person name="Ramirez L."/>
            <person name="Alfaro M."/>
            <person name="Sun H."/>
            <person name="Tritt A."/>
            <person name="Yoshinaga Y."/>
            <person name="Zwiers L.-H."/>
            <person name="Turgeon B."/>
            <person name="Goodwin S."/>
            <person name="Spatafora J."/>
            <person name="Crous P."/>
            <person name="Grigoriev I."/>
        </authorList>
    </citation>
    <scope>NUCLEOTIDE SEQUENCE</scope>
    <source>
        <strain evidence="7">CBS 260.36</strain>
    </source>
</reference>
<dbReference type="InterPro" id="IPR034193">
    <property type="entry name" value="PCSK9_ProteinaseK-like"/>
</dbReference>
<feature type="active site" description="Charge relay system" evidence="5">
    <location>
        <position position="142"/>
    </location>
</feature>
<dbReference type="InterPro" id="IPR000209">
    <property type="entry name" value="Peptidase_S8/S53_dom"/>
</dbReference>
<dbReference type="Proteomes" id="UP000799439">
    <property type="component" value="Unassembled WGS sequence"/>
</dbReference>
<feature type="active site" description="Charge relay system" evidence="5">
    <location>
        <position position="298"/>
    </location>
</feature>
<dbReference type="Gene3D" id="3.40.50.200">
    <property type="entry name" value="Peptidase S8/S53 domain"/>
    <property type="match status" value="1"/>
</dbReference>
<keyword evidence="2 5" id="KW-0645">Protease</keyword>
<gene>
    <name evidence="7" type="ORF">K461DRAFT_291281</name>
</gene>
<accession>A0A9P4MR95</accession>
<feature type="active site" description="Charge relay system" evidence="5">
    <location>
        <position position="110"/>
    </location>
</feature>
<dbReference type="AlphaFoldDB" id="A0A9P4MR95"/>
<keyword evidence="8" id="KW-1185">Reference proteome</keyword>